<keyword evidence="3" id="KW-1185">Reference proteome</keyword>
<dbReference type="PANTHER" id="PTHR15323">
    <property type="entry name" value="D123 PROTEIN"/>
    <property type="match status" value="1"/>
</dbReference>
<evidence type="ECO:0000313" key="2">
    <source>
        <dbReference type="EMBL" id="KAK9837006.1"/>
    </source>
</evidence>
<dbReference type="Pfam" id="PF07065">
    <property type="entry name" value="D123"/>
    <property type="match status" value="1"/>
</dbReference>
<evidence type="ECO:0000313" key="3">
    <source>
        <dbReference type="Proteomes" id="UP001445335"/>
    </source>
</evidence>
<sequence length="308" mass="34840">MNEQAIVNCQLASWYKDFEHVTYRTRLIELPDAFVDYLLQDGVFLPEQSAALPVRSKPGKYDDYQDWADDDMEPQDAEEAASKLPAFPELFQQIESAIAELGRRVLPKLNWSAPMDAVWLTTCKSIACTNADEVVLLLKGSDRVAHDLCHAFDACAARRERPARVWLALRKFHDLRPGREFRCFMHNHELIAVSQRNIAEHYPQLAAQREELLEALLEFAEEHLERFPEPDFAADVYVAASGRVWLVDFNPIGGTTSPLLFDWEELPYSRAAPAADTIAEAPAARQAPHTAPGGAIDDLLRELQLETR</sequence>
<gene>
    <name evidence="2" type="ORF">WJX81_006472</name>
</gene>
<name>A0AAW1RUG6_9CHLO</name>
<comment type="caution">
    <text evidence="2">The sequence shown here is derived from an EMBL/GenBank/DDBJ whole genome shotgun (WGS) entry which is preliminary data.</text>
</comment>
<evidence type="ECO:0000256" key="1">
    <source>
        <dbReference type="ARBA" id="ARBA00011047"/>
    </source>
</evidence>
<dbReference type="GO" id="GO:0005737">
    <property type="term" value="C:cytoplasm"/>
    <property type="evidence" value="ECO:0007669"/>
    <property type="project" value="TreeGrafter"/>
</dbReference>
<organism evidence="2 3">
    <name type="scientific">Elliptochloris bilobata</name>
    <dbReference type="NCBI Taxonomy" id="381761"/>
    <lineage>
        <taxon>Eukaryota</taxon>
        <taxon>Viridiplantae</taxon>
        <taxon>Chlorophyta</taxon>
        <taxon>core chlorophytes</taxon>
        <taxon>Trebouxiophyceae</taxon>
        <taxon>Trebouxiophyceae incertae sedis</taxon>
        <taxon>Elliptochloris clade</taxon>
        <taxon>Elliptochloris</taxon>
    </lineage>
</organism>
<reference evidence="2 3" key="1">
    <citation type="journal article" date="2024" name="Nat. Commun.">
        <title>Phylogenomics reveals the evolutionary origins of lichenization in chlorophyte algae.</title>
        <authorList>
            <person name="Puginier C."/>
            <person name="Libourel C."/>
            <person name="Otte J."/>
            <person name="Skaloud P."/>
            <person name="Haon M."/>
            <person name="Grisel S."/>
            <person name="Petersen M."/>
            <person name="Berrin J.G."/>
            <person name="Delaux P.M."/>
            <person name="Dal Grande F."/>
            <person name="Keller J."/>
        </authorList>
    </citation>
    <scope>NUCLEOTIDE SEQUENCE [LARGE SCALE GENOMIC DNA]</scope>
    <source>
        <strain evidence="2 3">SAG 245.80</strain>
    </source>
</reference>
<dbReference type="PANTHER" id="PTHR15323:SF6">
    <property type="entry name" value="CELL DIVISION CYCLE PROTEIN 123 HOMOLOG"/>
    <property type="match status" value="1"/>
</dbReference>
<protein>
    <recommendedName>
        <fullName evidence="4">Cell division cycle protein 123</fullName>
    </recommendedName>
</protein>
<accession>A0AAW1RUG6</accession>
<dbReference type="Proteomes" id="UP001445335">
    <property type="component" value="Unassembled WGS sequence"/>
</dbReference>
<dbReference type="EMBL" id="JALJOU010000024">
    <property type="protein sequence ID" value="KAK9837006.1"/>
    <property type="molecule type" value="Genomic_DNA"/>
</dbReference>
<comment type="similarity">
    <text evidence="1">Belongs to the CDC123 family.</text>
</comment>
<dbReference type="AlphaFoldDB" id="A0AAW1RUG6"/>
<evidence type="ECO:0008006" key="4">
    <source>
        <dbReference type="Google" id="ProtNLM"/>
    </source>
</evidence>
<dbReference type="InterPro" id="IPR009772">
    <property type="entry name" value="CDC123"/>
</dbReference>
<proteinExistence type="inferred from homology"/>